<dbReference type="PANTHER" id="PTHR23412:SF6">
    <property type="entry name" value="MESOTHELIN"/>
    <property type="match status" value="1"/>
</dbReference>
<evidence type="ECO:0000256" key="5">
    <source>
        <dbReference type="ARBA" id="ARBA00023136"/>
    </source>
</evidence>
<keyword evidence="4" id="KW-0130">Cell adhesion</keyword>
<evidence type="ECO:0000256" key="1">
    <source>
        <dbReference type="ARBA" id="ARBA00004370"/>
    </source>
</evidence>
<gene>
    <name evidence="9 10" type="primary">MSLN</name>
</gene>
<evidence type="ECO:0000256" key="6">
    <source>
        <dbReference type="ARBA" id="ARBA00023180"/>
    </source>
</evidence>
<protein>
    <submittedName>
        <fullName evidence="9 10">Mesothelin</fullName>
    </submittedName>
</protein>
<evidence type="ECO:0000256" key="4">
    <source>
        <dbReference type="ARBA" id="ARBA00022889"/>
    </source>
</evidence>
<accession>A0ABM5EZY2</accession>
<evidence type="ECO:0000313" key="10">
    <source>
        <dbReference type="RefSeq" id="XP_072838704.1"/>
    </source>
</evidence>
<proteinExistence type="inferred from homology"/>
<dbReference type="InterPro" id="IPR026664">
    <property type="entry name" value="Stereocilin-rel"/>
</dbReference>
<comment type="similarity">
    <text evidence="2">Belongs to the mesothelin family.</text>
</comment>
<evidence type="ECO:0000313" key="8">
    <source>
        <dbReference type="Proteomes" id="UP001652642"/>
    </source>
</evidence>
<dbReference type="InterPro" id="IPR010335">
    <property type="entry name" value="Mesothelin"/>
</dbReference>
<dbReference type="RefSeq" id="XP_072838704.1">
    <property type="nucleotide sequence ID" value="XM_072982603.1"/>
</dbReference>
<evidence type="ECO:0000256" key="2">
    <source>
        <dbReference type="ARBA" id="ARBA00011016"/>
    </source>
</evidence>
<keyword evidence="8" id="KW-1185">Reference proteome</keyword>
<feature type="chain" id="PRO_5045028135" evidence="7">
    <location>
        <begin position="27"/>
        <end position="368"/>
    </location>
</feature>
<dbReference type="PANTHER" id="PTHR23412">
    <property type="entry name" value="STEREOCILIN RELATED"/>
    <property type="match status" value="1"/>
</dbReference>
<evidence type="ECO:0000256" key="3">
    <source>
        <dbReference type="ARBA" id="ARBA00022729"/>
    </source>
</evidence>
<dbReference type="Pfam" id="PF06060">
    <property type="entry name" value="Mesothelin"/>
    <property type="match status" value="1"/>
</dbReference>
<name>A0ABM5EZY2_9SAUR</name>
<evidence type="ECO:0000256" key="7">
    <source>
        <dbReference type="SAM" id="SignalP"/>
    </source>
</evidence>
<keyword evidence="6" id="KW-0325">Glycoprotein</keyword>
<keyword evidence="5" id="KW-0472">Membrane</keyword>
<reference evidence="9 10" key="1">
    <citation type="submission" date="2025-05" db="UniProtKB">
        <authorList>
            <consortium name="RefSeq"/>
        </authorList>
    </citation>
    <scope>IDENTIFICATION</scope>
</reference>
<dbReference type="GeneID" id="110090443"/>
<feature type="signal peptide" evidence="7">
    <location>
        <begin position="1"/>
        <end position="26"/>
    </location>
</feature>
<dbReference type="Gene3D" id="1.20.970.40">
    <property type="match status" value="1"/>
</dbReference>
<dbReference type="RefSeq" id="XP_072838703.1">
    <property type="nucleotide sequence ID" value="XM_072982602.1"/>
</dbReference>
<evidence type="ECO:0000313" key="9">
    <source>
        <dbReference type="RefSeq" id="XP_072838703.1"/>
    </source>
</evidence>
<comment type="subcellular location">
    <subcellularLocation>
        <location evidence="1">Membrane</location>
    </subcellularLocation>
</comment>
<dbReference type="Proteomes" id="UP001652642">
    <property type="component" value="Chromosome 13"/>
</dbReference>
<sequence length="368" mass="40958">MLHPLKTLTYLLIAGWAVVMVPSSKADSPTILKHVLPPSCPPGKLLPSVAESLQPSRRKRASEDCPPDKTITVETLKDQLMPIYYTPDELGACLKGQFLLDNLPLVTAQAYTDLQMFKLKQNLDREFPEGYTDEVLANLGVLLEVMSEDDIKKWNIASPNTLGALLSTEPTDDVASLIIQQYVHRGNPLNAAALNAIGPSYICILNPDQLNMINEEAIKMATPLELSRCSQATVDKLYPKAKRAFSDRHNAFPEFYNLIKPYLRGAPAEDLKALSKSPVNMDIETFLGLKNDILMKLTPSEVKGLLGRNAEALKEHQSEFPIRDWIHKQKQEELEILGIQGGIPDGYITLARAPNRKKRRVVLASKQV</sequence>
<keyword evidence="3 7" id="KW-0732">Signal</keyword>
<organism evidence="8 9">
    <name type="scientific">Pogona vitticeps</name>
    <name type="common">central bearded dragon</name>
    <dbReference type="NCBI Taxonomy" id="103695"/>
    <lineage>
        <taxon>Eukaryota</taxon>
        <taxon>Metazoa</taxon>
        <taxon>Chordata</taxon>
        <taxon>Craniata</taxon>
        <taxon>Vertebrata</taxon>
        <taxon>Euteleostomi</taxon>
        <taxon>Lepidosauria</taxon>
        <taxon>Squamata</taxon>
        <taxon>Bifurcata</taxon>
        <taxon>Unidentata</taxon>
        <taxon>Episquamata</taxon>
        <taxon>Toxicofera</taxon>
        <taxon>Iguania</taxon>
        <taxon>Acrodonta</taxon>
        <taxon>Agamidae</taxon>
        <taxon>Amphibolurinae</taxon>
        <taxon>Pogona</taxon>
    </lineage>
</organism>